<proteinExistence type="predicted"/>
<sequence>MVFRKYKAITHFSKNNTRIFKDILNAKNVRKLPKFRVPEALIGTGVNIVDPNVVNLDGQLKSPTSQFADLNKMNIPNLHVEEHPLYKAKSSLVFESTEPFSDGVDQALNLSNSVQEALWPDVYNKALDGVDWGTEKKEYEEVILTGERYDPTLEKLPRRFDPVIFWVVHPRVHGTPVVKRGNIILGNLYRKVLFSAGSESPLQKLRCDWDEPLSGCLDIPGAFGGKSLVMRGQPHMVLQGDGETKVWAGSNKVQETVNRAVPDISPINPIGDLTESHIYNLDSILARSRYNLHLNTVLTTIERDQKHPWTIEQNAANSVMTCFGAAVAQAFRSNGDNKNATSIDRVEEKLNESPVMVKSVQLCNGKLDLVAFQLNSIKMNKSGVKNIVWLKKALPLYTPLPFWQNMNEVKDLNMETIKEFGRLILS</sequence>
<organism evidence="1 2">
    <name type="scientific">Rhabditophanes sp. KR3021</name>
    <dbReference type="NCBI Taxonomy" id="114890"/>
    <lineage>
        <taxon>Eukaryota</taxon>
        <taxon>Metazoa</taxon>
        <taxon>Ecdysozoa</taxon>
        <taxon>Nematoda</taxon>
        <taxon>Chromadorea</taxon>
        <taxon>Rhabditida</taxon>
        <taxon>Tylenchina</taxon>
        <taxon>Panagrolaimomorpha</taxon>
        <taxon>Strongyloidoidea</taxon>
        <taxon>Alloionematidae</taxon>
        <taxon>Rhabditophanes</taxon>
    </lineage>
</organism>
<protein>
    <submittedName>
        <fullName evidence="2">39S ribosomal protein L37, mitochondrial</fullName>
    </submittedName>
</protein>
<accession>A0AC35TG58</accession>
<dbReference type="WBParaSite" id="RSKR_0000024600.1">
    <property type="protein sequence ID" value="RSKR_0000024600.1"/>
    <property type="gene ID" value="RSKR_0000024600"/>
</dbReference>
<name>A0AC35TG58_9BILA</name>
<evidence type="ECO:0000313" key="2">
    <source>
        <dbReference type="WBParaSite" id="RSKR_0000024600.1"/>
    </source>
</evidence>
<reference evidence="2" key="1">
    <citation type="submission" date="2016-11" db="UniProtKB">
        <authorList>
            <consortium name="WormBaseParasite"/>
        </authorList>
    </citation>
    <scope>IDENTIFICATION</scope>
    <source>
        <strain evidence="2">KR3021</strain>
    </source>
</reference>
<evidence type="ECO:0000313" key="1">
    <source>
        <dbReference type="Proteomes" id="UP000095286"/>
    </source>
</evidence>
<dbReference type="Proteomes" id="UP000095286">
    <property type="component" value="Unplaced"/>
</dbReference>